<proteinExistence type="predicted"/>
<sequence length="74" mass="8514">MYLMFLELMQLFLQRCKVLLQMLVSPLWVKLLLKQCHATEAETSSFEKAILPALVDVSVEEASSHMAQERIDMS</sequence>
<accession>A0ABR1ZMH7</accession>
<evidence type="ECO:0000313" key="1">
    <source>
        <dbReference type="EMBL" id="KAK8481830.1"/>
    </source>
</evidence>
<organism evidence="1 2">
    <name type="scientific">Hibiscus sabdariffa</name>
    <name type="common">roselle</name>
    <dbReference type="NCBI Taxonomy" id="183260"/>
    <lineage>
        <taxon>Eukaryota</taxon>
        <taxon>Viridiplantae</taxon>
        <taxon>Streptophyta</taxon>
        <taxon>Embryophyta</taxon>
        <taxon>Tracheophyta</taxon>
        <taxon>Spermatophyta</taxon>
        <taxon>Magnoliopsida</taxon>
        <taxon>eudicotyledons</taxon>
        <taxon>Gunneridae</taxon>
        <taxon>Pentapetalae</taxon>
        <taxon>rosids</taxon>
        <taxon>malvids</taxon>
        <taxon>Malvales</taxon>
        <taxon>Malvaceae</taxon>
        <taxon>Malvoideae</taxon>
        <taxon>Hibiscus</taxon>
    </lineage>
</organism>
<keyword evidence="2" id="KW-1185">Reference proteome</keyword>
<comment type="caution">
    <text evidence="1">The sequence shown here is derived from an EMBL/GenBank/DDBJ whole genome shotgun (WGS) entry which is preliminary data.</text>
</comment>
<protein>
    <submittedName>
        <fullName evidence="1">Uncharacterized protein</fullName>
    </submittedName>
</protein>
<dbReference type="Proteomes" id="UP001472677">
    <property type="component" value="Unassembled WGS sequence"/>
</dbReference>
<name>A0ABR1ZMH7_9ROSI</name>
<evidence type="ECO:0000313" key="2">
    <source>
        <dbReference type="Proteomes" id="UP001472677"/>
    </source>
</evidence>
<gene>
    <name evidence="1" type="ORF">V6N12_055217</name>
</gene>
<dbReference type="EMBL" id="JBBPBM010001812">
    <property type="protein sequence ID" value="KAK8481830.1"/>
    <property type="molecule type" value="Genomic_DNA"/>
</dbReference>
<reference evidence="1 2" key="1">
    <citation type="journal article" date="2024" name="G3 (Bethesda)">
        <title>Genome assembly of Hibiscus sabdariffa L. provides insights into metabolisms of medicinal natural products.</title>
        <authorList>
            <person name="Kim T."/>
        </authorList>
    </citation>
    <scope>NUCLEOTIDE SEQUENCE [LARGE SCALE GENOMIC DNA]</scope>
    <source>
        <strain evidence="1">TK-2024</strain>
        <tissue evidence="1">Old leaves</tissue>
    </source>
</reference>